<dbReference type="InterPro" id="IPR051203">
    <property type="entry name" value="Polysaccharide_Synthase-Rel"/>
</dbReference>
<evidence type="ECO:0000259" key="3">
    <source>
        <dbReference type="Pfam" id="PF02719"/>
    </source>
</evidence>
<protein>
    <submittedName>
        <fullName evidence="4">Polysaccharide biosynthesis protein</fullName>
    </submittedName>
</protein>
<evidence type="ECO:0000313" key="4">
    <source>
        <dbReference type="EMBL" id="RBL90967.1"/>
    </source>
</evidence>
<organism evidence="4 5">
    <name type="scientific">Chitinophaga flava</name>
    <dbReference type="NCBI Taxonomy" id="2259036"/>
    <lineage>
        <taxon>Bacteria</taxon>
        <taxon>Pseudomonadati</taxon>
        <taxon>Bacteroidota</taxon>
        <taxon>Chitinophagia</taxon>
        <taxon>Chitinophagales</taxon>
        <taxon>Chitinophagaceae</taxon>
        <taxon>Chitinophaga</taxon>
    </lineage>
</organism>
<dbReference type="Pfam" id="PF13727">
    <property type="entry name" value="CoA_binding_3"/>
    <property type="match status" value="1"/>
</dbReference>
<feature type="transmembrane region" description="Helical" evidence="2">
    <location>
        <begin position="43"/>
        <end position="63"/>
    </location>
</feature>
<accession>A0A365XX96</accession>
<feature type="transmembrane region" description="Helical" evidence="2">
    <location>
        <begin position="75"/>
        <end position="95"/>
    </location>
</feature>
<dbReference type="PANTHER" id="PTHR43318">
    <property type="entry name" value="UDP-N-ACETYLGLUCOSAMINE 4,6-DEHYDRATASE"/>
    <property type="match status" value="1"/>
</dbReference>
<proteinExistence type="inferred from homology"/>
<dbReference type="CDD" id="cd05237">
    <property type="entry name" value="UDP_invert_4-6DH_SDR_e"/>
    <property type="match status" value="1"/>
</dbReference>
<keyword evidence="2" id="KW-1133">Transmembrane helix</keyword>
<gene>
    <name evidence="4" type="ORF">DF182_24500</name>
</gene>
<name>A0A365XX96_9BACT</name>
<dbReference type="InterPro" id="IPR036291">
    <property type="entry name" value="NAD(P)-bd_dom_sf"/>
</dbReference>
<dbReference type="SUPFAM" id="SSF51735">
    <property type="entry name" value="NAD(P)-binding Rossmann-fold domains"/>
    <property type="match status" value="1"/>
</dbReference>
<evidence type="ECO:0000256" key="2">
    <source>
        <dbReference type="SAM" id="Phobius"/>
    </source>
</evidence>
<dbReference type="Gene3D" id="3.40.50.720">
    <property type="entry name" value="NAD(P)-binding Rossmann-like Domain"/>
    <property type="match status" value="2"/>
</dbReference>
<dbReference type="Pfam" id="PF02719">
    <property type="entry name" value="Polysacc_synt_2"/>
    <property type="match status" value="1"/>
</dbReference>
<dbReference type="OrthoDB" id="9803111at2"/>
<feature type="transmembrane region" description="Helical" evidence="2">
    <location>
        <begin position="12"/>
        <end position="31"/>
    </location>
</feature>
<comment type="caution">
    <text evidence="4">The sequence shown here is derived from an EMBL/GenBank/DDBJ whole genome shotgun (WGS) entry which is preliminary data.</text>
</comment>
<feature type="transmembrane region" description="Helical" evidence="2">
    <location>
        <begin position="107"/>
        <end position="130"/>
    </location>
</feature>
<keyword evidence="2" id="KW-0812">Transmembrane</keyword>
<dbReference type="EMBL" id="QFFJ01000002">
    <property type="protein sequence ID" value="RBL90967.1"/>
    <property type="molecule type" value="Genomic_DNA"/>
</dbReference>
<reference evidence="4 5" key="1">
    <citation type="submission" date="2018-05" db="EMBL/GenBank/DDBJ databases">
        <title>Chitinophaga sp. K3CV102501T nov., isolated from isolated from a monsoon evergreen broad-leaved forest soil.</title>
        <authorList>
            <person name="Lv Y."/>
        </authorList>
    </citation>
    <scope>NUCLEOTIDE SEQUENCE [LARGE SCALE GENOMIC DNA]</scope>
    <source>
        <strain evidence="4 5">GDMCC 1.1325</strain>
    </source>
</reference>
<evidence type="ECO:0000313" key="5">
    <source>
        <dbReference type="Proteomes" id="UP000253410"/>
    </source>
</evidence>
<sequence>MHRSSWITPSWLILLLDLGCSVIAINLAFLLRLNFDMEALTPYPLEKISSIVLGIHLVLSLLLRTYRGIVRHTSLADIGNIACLNIISCCIYLSIGYSHVLDPEVNYFPLSVVLINFFITSFLLLSYRLLVKWIFKYYKNFRSVNKVRAAIYHNGLTSLMLRKAINENPEAEIRIVAFLADTNAHAGKSIEGTPVYAFRKGQLFKMVKQGKISLLLIPDEHLDPLHLNELVEECIALNIKVQKIISVNQWIDGTQNSIQLKDINIEDLLERSVIDIKNEQLNHEIKHKSILVTGAAGSIGSEIVRQVIRYEPAVIILCDKAETPLHELELEMAETGTNVPIIPFIGNVCDKSRMQQLFEVYAPAIVYHAAAYKHVPMMEKNPSIAVMNNVLGTKIMAELAAEFGAEKFVMVSTDKAVNPTNVMGASKRIAEIFTQSFSIKINEQFKKTGPVFGLPPTRFITTRFGNVLGSNGSVIPRFKKQLESGGPLTVTHPEITRYFMTIPEACQLVLEAGAMGQGGEIFVFDMGKPMKVADLAKKMIRMAGKEPGRDIQIVYSGLRPGEKLYEELLNNAENTLPTYHEKIMIAKVRSYSFAEVDEKVTQLIASAQQHYLTPTVALMKKLVPEFISKNSAYEELDKDKIKM</sequence>
<keyword evidence="2" id="KW-0472">Membrane</keyword>
<dbReference type="PANTHER" id="PTHR43318:SF1">
    <property type="entry name" value="POLYSACCHARIDE BIOSYNTHESIS PROTEIN EPSC-RELATED"/>
    <property type="match status" value="1"/>
</dbReference>
<dbReference type="Proteomes" id="UP000253410">
    <property type="component" value="Unassembled WGS sequence"/>
</dbReference>
<evidence type="ECO:0000256" key="1">
    <source>
        <dbReference type="ARBA" id="ARBA00007430"/>
    </source>
</evidence>
<feature type="domain" description="Polysaccharide biosynthesis protein CapD-like" evidence="3">
    <location>
        <begin position="290"/>
        <end position="587"/>
    </location>
</feature>
<dbReference type="AlphaFoldDB" id="A0A365XX96"/>
<dbReference type="InterPro" id="IPR003869">
    <property type="entry name" value="Polysac_CapD-like"/>
</dbReference>
<comment type="similarity">
    <text evidence="1">Belongs to the polysaccharide synthase family.</text>
</comment>
<keyword evidence="5" id="KW-1185">Reference proteome</keyword>